<sequence>MQQTLFIVILAVAIAFVLAYRWKKKAENKMDNMSLNYKSKQQIFFLTKADIVKMMTIVERKIPIKYTLLGAFKQETIRRENTISNFSKLGHTSYANWISLDNRYMVLPLNNQVKYRIVKQRNGSFHYIVDIASNPTGVELSTGGIYDNAENVLIAGRVAVFTDSSIEAMQIYKEILRAMNKCFTKKNNIFVSQEVLSLLEDGWRLTCNYNAPYENDLVVDQ</sequence>
<reference evidence="2" key="1">
    <citation type="submission" date="2019-09" db="EMBL/GenBank/DDBJ databases">
        <title>Distinct polysaccharide growth profiles of human intestinal Prevotella copri isolates.</title>
        <authorList>
            <person name="Fehlner-Peach H."/>
            <person name="Magnabosco C."/>
            <person name="Raghavan V."/>
            <person name="Scher J.U."/>
            <person name="Tett A."/>
            <person name="Cox L.M."/>
            <person name="Gottsegen C."/>
            <person name="Watters A."/>
            <person name="Wiltshire- Gordon J.D."/>
            <person name="Segata N."/>
            <person name="Bonneau R."/>
            <person name="Littman D.R."/>
        </authorList>
    </citation>
    <scope>NUCLEOTIDE SEQUENCE [LARGE SCALE GENOMIC DNA]</scope>
    <source>
        <strain evidence="2">BU41712</strain>
    </source>
</reference>
<dbReference type="Proteomes" id="UP000423156">
    <property type="component" value="Unassembled WGS sequence"/>
</dbReference>
<accession>A0AA90ZRQ0</accession>
<evidence type="ECO:0000313" key="2">
    <source>
        <dbReference type="Proteomes" id="UP000423156"/>
    </source>
</evidence>
<name>A0AA90ZRQ0_9BACT</name>
<protein>
    <submittedName>
        <fullName evidence="1">Uncharacterized protein</fullName>
    </submittedName>
</protein>
<organism evidence="1 2">
    <name type="scientific">Segatella copri</name>
    <dbReference type="NCBI Taxonomy" id="165179"/>
    <lineage>
        <taxon>Bacteria</taxon>
        <taxon>Pseudomonadati</taxon>
        <taxon>Bacteroidota</taxon>
        <taxon>Bacteroidia</taxon>
        <taxon>Bacteroidales</taxon>
        <taxon>Prevotellaceae</taxon>
        <taxon>Segatella</taxon>
    </lineage>
</organism>
<proteinExistence type="predicted"/>
<comment type="caution">
    <text evidence="1">The sequence shown here is derived from an EMBL/GenBank/DDBJ whole genome shotgun (WGS) entry which is preliminary data.</text>
</comment>
<dbReference type="RefSeq" id="WP_153092955.1">
    <property type="nucleotide sequence ID" value="NZ_VZBX01000063.1"/>
</dbReference>
<dbReference type="EMBL" id="VZBZ01000114">
    <property type="protein sequence ID" value="MQN77921.1"/>
    <property type="molecule type" value="Genomic_DNA"/>
</dbReference>
<dbReference type="AlphaFoldDB" id="A0AA90ZRQ0"/>
<evidence type="ECO:0000313" key="1">
    <source>
        <dbReference type="EMBL" id="MQN77921.1"/>
    </source>
</evidence>
<gene>
    <name evidence="1" type="ORF">F7D71_08655</name>
</gene>